<dbReference type="InterPro" id="IPR029058">
    <property type="entry name" value="AB_hydrolase_fold"/>
</dbReference>
<gene>
    <name evidence="2" type="ORF">ENS19_05375</name>
</gene>
<evidence type="ECO:0000313" key="2">
    <source>
        <dbReference type="EMBL" id="HFK20698.1"/>
    </source>
</evidence>
<dbReference type="InterPro" id="IPR029059">
    <property type="entry name" value="AB_hydrolase_5"/>
</dbReference>
<keyword evidence="2" id="KW-0378">Hydrolase</keyword>
<comment type="caution">
    <text evidence="2">The sequence shown here is derived from an EMBL/GenBank/DDBJ whole genome shotgun (WGS) entry which is preliminary data.</text>
</comment>
<dbReference type="SUPFAM" id="SSF53474">
    <property type="entry name" value="alpha/beta-Hydrolases"/>
    <property type="match status" value="1"/>
</dbReference>
<name>A0A7C3J4W7_9CREN</name>
<organism evidence="2">
    <name type="scientific">Candidatus Methanomethylicus mesodigestus</name>
    <dbReference type="NCBI Taxonomy" id="1867258"/>
    <lineage>
        <taxon>Archaea</taxon>
        <taxon>Thermoproteota</taxon>
        <taxon>Methanosuratincolia</taxon>
        <taxon>Candidatus Methanomethylicales</taxon>
        <taxon>Candidatus Methanomethylicaceae</taxon>
        <taxon>Candidatus Methanomethylicus</taxon>
    </lineage>
</organism>
<dbReference type="GO" id="GO:0016787">
    <property type="term" value="F:hydrolase activity"/>
    <property type="evidence" value="ECO:0007669"/>
    <property type="project" value="UniProtKB-KW"/>
</dbReference>
<protein>
    <submittedName>
        <fullName evidence="2">Alpha/beta fold hydrolase</fullName>
    </submittedName>
</protein>
<dbReference type="AlphaFoldDB" id="A0A7C3J4W7"/>
<dbReference type="EMBL" id="DSTX01000010">
    <property type="protein sequence ID" value="HFK20698.1"/>
    <property type="molecule type" value="Genomic_DNA"/>
</dbReference>
<dbReference type="Pfam" id="PF12695">
    <property type="entry name" value="Abhydrolase_5"/>
    <property type="match status" value="1"/>
</dbReference>
<accession>A0A7C3J4W7</accession>
<proteinExistence type="predicted"/>
<reference evidence="2" key="1">
    <citation type="journal article" date="2020" name="mSystems">
        <title>Genome- and Community-Level Interaction Insights into Carbon Utilization and Element Cycling Functions of Hydrothermarchaeota in Hydrothermal Sediment.</title>
        <authorList>
            <person name="Zhou Z."/>
            <person name="Liu Y."/>
            <person name="Xu W."/>
            <person name="Pan J."/>
            <person name="Luo Z.H."/>
            <person name="Li M."/>
        </authorList>
    </citation>
    <scope>NUCLEOTIDE SEQUENCE [LARGE SCALE GENOMIC DNA]</scope>
    <source>
        <strain evidence="2">SpSt-468</strain>
    </source>
</reference>
<dbReference type="Gene3D" id="3.40.50.1820">
    <property type="entry name" value="alpha/beta hydrolase"/>
    <property type="match status" value="1"/>
</dbReference>
<evidence type="ECO:0000259" key="1">
    <source>
        <dbReference type="Pfam" id="PF12695"/>
    </source>
</evidence>
<sequence length="213" mass="22507">MPEALACMQSSEGVNVNKGAFYSFEPADGAAKAGLIFYPGGRVDPISYSPYAFSLAKKGYLAVIVPMPLNLAIFGIEKASEVINAYPGIETWVIGGHSLGGSMAAQYASNNPNKLKGLILLASYPPASVNLSSLPIEVLSIYGTNDGLTSLVEINASKSQLPSTSVFVEIEGGNHGQFGYYGKQEGDREATISRELQQSIVLNYTLALFGDLG</sequence>
<feature type="domain" description="Alpha/beta hydrolase fold-5" evidence="1">
    <location>
        <begin position="34"/>
        <end position="198"/>
    </location>
</feature>